<dbReference type="AlphaFoldDB" id="A0A0H4J378"/>
<evidence type="ECO:0000313" key="1">
    <source>
        <dbReference type="EMBL" id="AKO66218.1"/>
    </source>
</evidence>
<protein>
    <submittedName>
        <fullName evidence="1">Uncharacterized protein</fullName>
    </submittedName>
</protein>
<proteinExistence type="predicted"/>
<dbReference type="Gene3D" id="1.10.238.160">
    <property type="match status" value="1"/>
</dbReference>
<dbReference type="Proteomes" id="UP000066549">
    <property type="component" value="Chromosome"/>
</dbReference>
<dbReference type="Pfam" id="PF05930">
    <property type="entry name" value="Phage_AlpA"/>
    <property type="match status" value="1"/>
</dbReference>
<sequence>MKEKYLSAPQVAKMLKISKEKVFLLAKHGLFPKPIHLHTGAQLWSEKAVKNWINMRFKT</sequence>
<dbReference type="SUPFAM" id="SSF46955">
    <property type="entry name" value="Putative DNA-binding domain"/>
    <property type="match status" value="1"/>
</dbReference>
<dbReference type="EMBL" id="CP011002">
    <property type="protein sequence ID" value="AKO66218.1"/>
    <property type="molecule type" value="Genomic_DNA"/>
</dbReference>
<reference evidence="1 2" key="1">
    <citation type="submission" date="2015-03" db="EMBL/GenBank/DDBJ databases">
        <title>Comparative analysis of the OM43 clade including a novel species from Red Sea uncovers genomic and metabolic diversity among marine methylotrophs.</title>
        <authorList>
            <person name="Jimenez-Infante F."/>
            <person name="Ngugi D.K."/>
            <person name="Vinu M."/>
            <person name="Alam I."/>
            <person name="Kamau A."/>
            <person name="Blom J."/>
            <person name="Bajic V.B."/>
            <person name="Stingl U."/>
        </authorList>
    </citation>
    <scope>NUCLEOTIDE SEQUENCE [LARGE SCALE GENOMIC DNA]</scope>
    <source>
        <strain evidence="1 2">MBRSH7</strain>
    </source>
</reference>
<evidence type="ECO:0000313" key="2">
    <source>
        <dbReference type="Proteomes" id="UP000066549"/>
    </source>
</evidence>
<gene>
    <name evidence="1" type="ORF">VI33_05985</name>
</gene>
<dbReference type="InterPro" id="IPR009061">
    <property type="entry name" value="DNA-bd_dom_put_sf"/>
</dbReference>
<organism evidence="1 2">
    <name type="scientific">Methylophilales bacterium MBRS-H7</name>
    <dbReference type="NCBI Taxonomy" id="1623450"/>
    <lineage>
        <taxon>Bacteria</taxon>
        <taxon>Pseudomonadati</taxon>
        <taxon>Pseudomonadota</taxon>
        <taxon>Betaproteobacteria</taxon>
        <taxon>Nitrosomonadales</taxon>
        <taxon>OM43 clade</taxon>
    </lineage>
</organism>
<name>A0A0H4J378_9PROT</name>
<accession>A0A0H4J378</accession>
<dbReference type="InterPro" id="IPR010260">
    <property type="entry name" value="AlpA"/>
</dbReference>
<dbReference type="OrthoDB" id="8527558at2"/>
<keyword evidence="2" id="KW-1185">Reference proteome</keyword>